<evidence type="ECO:0000313" key="3">
    <source>
        <dbReference type="EMBL" id="VGO15383.1"/>
    </source>
</evidence>
<organism evidence="3 4">
    <name type="scientific">Pontiella desulfatans</name>
    <dbReference type="NCBI Taxonomy" id="2750659"/>
    <lineage>
        <taxon>Bacteria</taxon>
        <taxon>Pseudomonadati</taxon>
        <taxon>Kiritimatiellota</taxon>
        <taxon>Kiritimatiellia</taxon>
        <taxon>Kiritimatiellales</taxon>
        <taxon>Pontiellaceae</taxon>
        <taxon>Pontiella</taxon>
    </lineage>
</organism>
<dbReference type="Gene3D" id="2.60.120.260">
    <property type="entry name" value="Galactose-binding domain-like"/>
    <property type="match status" value="1"/>
</dbReference>
<sequence>MKKTIFLTALAMAAGLAQAGIVALDTNAASIVSNGGTQGADITLTDGTHAFNVGETVKMTWDLGITGTPAYSASANWSVGFLDGAGHGAALSIRLNGAALWNASTDDNAPTADNNTALLGTADRESATNADGTAYDLKDDGESAQFELQVTKVSSNEYNYVARWKDTGGTVLDSISKTYDLGVELSNIASVSFGNRATSGSVTGNLSNLTLEVLTPPSSATTNLYTEAAYLRSMSPWQDGSTSIGLKDATETGTGLRQGLLRFDLSGVGTNDVTNASFTLTAKKEDTYTLYAWGVVDNAPGQNWNDTTTTMSNVLTSGMYTPIENLESADDTNLVLLGSQSVAGAGAGAGYDTYTLASQSLVDWLNTDTDGDATIVVSIGENVNTAMRSGTAGSEPFLTYTLTGATPPSTNDAVVIDANDTNIIFRGSQYITSTASATSFKRHSDATLNDLDNAFTPAKALTGTGISIEFKTDSDAILARFSQDLSAEYKGGRFSYYEDGVLMGSTDFFGGEDMSFTINSASPGTASVYRITMPTWANPVFQGLELELGSSLQPLAPAAQKTYVSIGDSITHGRGQAVSSETYPWRVAEALDLDLYNVAVGGAKISVPTAEMLADFPPVDVVTVLIGYNDLHAGKSIVEYAADFSAMLDALRVSQPDARIVCISPTYTDNPSNTTTGVTIQDFRQVVYDEVAARRAANDYKIHLVRGEEISSAANLRDGDPVHFSVEGAAAFATELAPLMEPFAEGSVDFDGDSLTDAQEEALGTDPTDAASFFAVSGQTPLPMPGKFEIRWPSASNVLYKVWESPDLTHWAVARDWAVAQTPPEDALEIDLSPSNGFFKVEAEIQ</sequence>
<evidence type="ECO:0000259" key="2">
    <source>
        <dbReference type="Pfam" id="PF13472"/>
    </source>
</evidence>
<proteinExistence type="predicted"/>
<evidence type="ECO:0000256" key="1">
    <source>
        <dbReference type="SAM" id="SignalP"/>
    </source>
</evidence>
<feature type="chain" id="PRO_5025376178" description="SGNH hydrolase-type esterase domain-containing protein" evidence="1">
    <location>
        <begin position="20"/>
        <end position="846"/>
    </location>
</feature>
<dbReference type="AlphaFoldDB" id="A0A6C2U654"/>
<dbReference type="Pfam" id="PF13472">
    <property type="entry name" value="Lipase_GDSL_2"/>
    <property type="match status" value="1"/>
</dbReference>
<feature type="signal peptide" evidence="1">
    <location>
        <begin position="1"/>
        <end position="19"/>
    </location>
</feature>
<dbReference type="Gene3D" id="3.40.50.1110">
    <property type="entry name" value="SGNH hydrolase"/>
    <property type="match status" value="1"/>
</dbReference>
<protein>
    <recommendedName>
        <fullName evidence="2">SGNH hydrolase-type esterase domain-containing protein</fullName>
    </recommendedName>
</protein>
<dbReference type="RefSeq" id="WP_136080953.1">
    <property type="nucleotide sequence ID" value="NZ_CAAHFG010000002.1"/>
</dbReference>
<name>A0A6C2U654_PONDE</name>
<evidence type="ECO:0000313" key="4">
    <source>
        <dbReference type="Proteomes" id="UP000366872"/>
    </source>
</evidence>
<dbReference type="PANTHER" id="PTHR30383">
    <property type="entry name" value="THIOESTERASE 1/PROTEASE 1/LYSOPHOSPHOLIPASE L1"/>
    <property type="match status" value="1"/>
</dbReference>
<accession>A0A6C2U654</accession>
<gene>
    <name evidence="3" type="ORF">PDESU_03966</name>
</gene>
<feature type="domain" description="SGNH hydrolase-type esterase" evidence="2">
    <location>
        <begin position="566"/>
        <end position="730"/>
    </location>
</feature>
<dbReference type="InterPro" id="IPR051532">
    <property type="entry name" value="Ester_Hydrolysis_Enzymes"/>
</dbReference>
<reference evidence="3 4" key="1">
    <citation type="submission" date="2019-04" db="EMBL/GenBank/DDBJ databases">
        <authorList>
            <person name="Van Vliet M D."/>
        </authorList>
    </citation>
    <scope>NUCLEOTIDE SEQUENCE [LARGE SCALE GENOMIC DNA]</scope>
    <source>
        <strain evidence="3 4">F1</strain>
    </source>
</reference>
<dbReference type="InterPro" id="IPR036514">
    <property type="entry name" value="SGNH_hydro_sf"/>
</dbReference>
<dbReference type="Proteomes" id="UP000366872">
    <property type="component" value="Unassembled WGS sequence"/>
</dbReference>
<dbReference type="InterPro" id="IPR013830">
    <property type="entry name" value="SGNH_hydro"/>
</dbReference>
<dbReference type="GO" id="GO:0016788">
    <property type="term" value="F:hydrolase activity, acting on ester bonds"/>
    <property type="evidence" value="ECO:0007669"/>
    <property type="project" value="UniProtKB-ARBA"/>
</dbReference>
<keyword evidence="1" id="KW-0732">Signal</keyword>
<keyword evidence="4" id="KW-1185">Reference proteome</keyword>
<dbReference type="EMBL" id="CAAHFG010000002">
    <property type="protein sequence ID" value="VGO15383.1"/>
    <property type="molecule type" value="Genomic_DNA"/>
</dbReference>
<dbReference type="SUPFAM" id="SSF52266">
    <property type="entry name" value="SGNH hydrolase"/>
    <property type="match status" value="1"/>
</dbReference>